<sequence length="166" mass="17916">MIHKDADSHFGMSFPDLPGVVTAATSLDDARIMAEEALALHIEGVIADGKAIPGPSSLERIMADVDNRPGVAVLIAATVDQPKAVRVNVTLPEDALVLRKTIRQIRLLFHFFGNPVYLSPVLLPPEGRVATVTRRGRWDAMGAATRSVASCRADERFVAHGEIVRS</sequence>
<evidence type="ECO:0000259" key="1">
    <source>
        <dbReference type="Pfam" id="PF15919"/>
    </source>
</evidence>
<dbReference type="Gene3D" id="3.30.160.250">
    <property type="match status" value="1"/>
</dbReference>
<dbReference type="Proteomes" id="UP000886476">
    <property type="component" value="Unassembled WGS sequence"/>
</dbReference>
<dbReference type="InterPro" id="IPR031807">
    <property type="entry name" value="HicB-like"/>
</dbReference>
<accession>A0ABX2CNU6</accession>
<organism evidence="2 3">
    <name type="scientific">Bradyrhizobium aeschynomenes</name>
    <dbReference type="NCBI Taxonomy" id="2734909"/>
    <lineage>
        <taxon>Bacteria</taxon>
        <taxon>Pseudomonadati</taxon>
        <taxon>Pseudomonadota</taxon>
        <taxon>Alphaproteobacteria</taxon>
        <taxon>Hyphomicrobiales</taxon>
        <taxon>Nitrobacteraceae</taxon>
        <taxon>Bradyrhizobium</taxon>
    </lineage>
</organism>
<dbReference type="SUPFAM" id="SSF143100">
    <property type="entry name" value="TTHA1013/TTHA0281-like"/>
    <property type="match status" value="1"/>
</dbReference>
<dbReference type="InterPro" id="IPR035069">
    <property type="entry name" value="TTHA1013/TTHA0281-like"/>
</dbReference>
<dbReference type="Pfam" id="PF15919">
    <property type="entry name" value="HicB_lk_antitox"/>
    <property type="match status" value="1"/>
</dbReference>
<protein>
    <recommendedName>
        <fullName evidence="1">HicB-like antitoxin of toxin-antitoxin system domain-containing protein</fullName>
    </recommendedName>
</protein>
<gene>
    <name evidence="2" type="ORF">HL667_31210</name>
</gene>
<proteinExistence type="predicted"/>
<keyword evidence="3" id="KW-1185">Reference proteome</keyword>
<feature type="domain" description="HicB-like antitoxin of toxin-antitoxin system" evidence="1">
    <location>
        <begin position="1"/>
        <end position="95"/>
    </location>
</feature>
<dbReference type="EMBL" id="JABFDN010000018">
    <property type="protein sequence ID" value="NPU69510.1"/>
    <property type="molecule type" value="Genomic_DNA"/>
</dbReference>
<evidence type="ECO:0000313" key="2">
    <source>
        <dbReference type="EMBL" id="NPU69510.1"/>
    </source>
</evidence>
<reference evidence="2" key="1">
    <citation type="submission" date="2020-05" db="EMBL/GenBank/DDBJ databases">
        <title>Nod-independent and nitrogen-fixing Bradyrhizobium aeschynomene sp. nov. isolated from nodules of Aeschynomene indica.</title>
        <authorList>
            <person name="Zhang Z."/>
        </authorList>
    </citation>
    <scope>NUCLEOTIDE SEQUENCE</scope>
    <source>
        <strain evidence="2">83012</strain>
    </source>
</reference>
<name>A0ABX2CNU6_9BRAD</name>
<evidence type="ECO:0000313" key="3">
    <source>
        <dbReference type="Proteomes" id="UP000886476"/>
    </source>
</evidence>
<comment type="caution">
    <text evidence="2">The sequence shown here is derived from an EMBL/GenBank/DDBJ whole genome shotgun (WGS) entry which is preliminary data.</text>
</comment>